<evidence type="ECO:0000313" key="1">
    <source>
        <dbReference type="EMBL" id="EKC51571.1"/>
    </source>
</evidence>
<sequence length="51" mass="5643">CKVERMLAGAEAPAAFQFLRLGYFAVDNKDSAPEHLVFNRAVALKDSFKKA</sequence>
<dbReference type="InterPro" id="IPR011035">
    <property type="entry name" value="Ribosomal_bL25/Gln-tRNA_synth"/>
</dbReference>
<organism evidence="1">
    <name type="scientific">human gut metagenome</name>
    <dbReference type="NCBI Taxonomy" id="408170"/>
    <lineage>
        <taxon>unclassified sequences</taxon>
        <taxon>metagenomes</taxon>
        <taxon>organismal metagenomes</taxon>
    </lineage>
</organism>
<dbReference type="GO" id="GO:0004812">
    <property type="term" value="F:aminoacyl-tRNA ligase activity"/>
    <property type="evidence" value="ECO:0007669"/>
    <property type="project" value="UniProtKB-KW"/>
</dbReference>
<keyword evidence="1" id="KW-0436">Ligase</keyword>
<accession>K1SWM1</accession>
<reference evidence="1" key="1">
    <citation type="journal article" date="2013" name="Environ. Microbiol.">
        <title>Microbiota from the distal guts of lean and obese adolescents exhibit partial functional redundancy besides clear differences in community structure.</title>
        <authorList>
            <person name="Ferrer M."/>
            <person name="Ruiz A."/>
            <person name="Lanza F."/>
            <person name="Haange S.B."/>
            <person name="Oberbach A."/>
            <person name="Till H."/>
            <person name="Bargiela R."/>
            <person name="Campoy C."/>
            <person name="Segura M.T."/>
            <person name="Richter M."/>
            <person name="von Bergen M."/>
            <person name="Seifert J."/>
            <person name="Suarez A."/>
        </authorList>
    </citation>
    <scope>NUCLEOTIDE SEQUENCE</scope>
</reference>
<comment type="caution">
    <text evidence="1">The sequence shown here is derived from an EMBL/GenBank/DDBJ whole genome shotgun (WGS) entry which is preliminary data.</text>
</comment>
<keyword evidence="1" id="KW-0030">Aminoacyl-tRNA synthetase</keyword>
<dbReference type="AlphaFoldDB" id="K1SWM1"/>
<gene>
    <name evidence="1" type="ORF">OBE_13540</name>
</gene>
<dbReference type="InterPro" id="IPR020056">
    <property type="entry name" value="Rbsml_bL25/Gln-tRNA_synth_N"/>
</dbReference>
<protein>
    <submittedName>
        <fullName evidence="1">Glutaminyl-tRNA synthetase</fullName>
    </submittedName>
</protein>
<proteinExistence type="predicted"/>
<dbReference type="Gene3D" id="2.40.240.10">
    <property type="entry name" value="Ribosomal Protein L25, Chain P"/>
    <property type="match status" value="1"/>
</dbReference>
<dbReference type="EMBL" id="AJWZ01009346">
    <property type="protein sequence ID" value="EKC51571.1"/>
    <property type="molecule type" value="Genomic_DNA"/>
</dbReference>
<name>K1SWM1_9ZZZZ</name>
<feature type="non-terminal residue" evidence="1">
    <location>
        <position position="1"/>
    </location>
</feature>
<dbReference type="GO" id="GO:0006412">
    <property type="term" value="P:translation"/>
    <property type="evidence" value="ECO:0007669"/>
    <property type="project" value="InterPro"/>
</dbReference>
<dbReference type="SUPFAM" id="SSF50715">
    <property type="entry name" value="Ribosomal protein L25-like"/>
    <property type="match status" value="1"/>
</dbReference>